<keyword evidence="5" id="KW-0472">Membrane</keyword>
<keyword evidence="2 3" id="KW-0802">TPR repeat</keyword>
<keyword evidence="8" id="KW-1185">Reference proteome</keyword>
<feature type="transmembrane region" description="Helical" evidence="5">
    <location>
        <begin position="45"/>
        <end position="63"/>
    </location>
</feature>
<dbReference type="EMBL" id="CP036526">
    <property type="protein sequence ID" value="QDT10618.1"/>
    <property type="molecule type" value="Genomic_DNA"/>
</dbReference>
<feature type="transmembrane region" description="Helical" evidence="5">
    <location>
        <begin position="345"/>
        <end position="364"/>
    </location>
</feature>
<keyword evidence="5" id="KW-0812">Transmembrane</keyword>
<evidence type="ECO:0000256" key="1">
    <source>
        <dbReference type="ARBA" id="ARBA00022737"/>
    </source>
</evidence>
<dbReference type="PANTHER" id="PTHR44227:SF3">
    <property type="entry name" value="PROTEIN O-MANNOSYL-TRANSFERASE TMTC4"/>
    <property type="match status" value="1"/>
</dbReference>
<dbReference type="Proteomes" id="UP000319817">
    <property type="component" value="Chromosome"/>
</dbReference>
<evidence type="ECO:0000259" key="6">
    <source>
        <dbReference type="Pfam" id="PF13231"/>
    </source>
</evidence>
<dbReference type="PANTHER" id="PTHR44227">
    <property type="match status" value="1"/>
</dbReference>
<feature type="transmembrane region" description="Helical" evidence="5">
    <location>
        <begin position="168"/>
        <end position="187"/>
    </location>
</feature>
<dbReference type="Pfam" id="PF13231">
    <property type="entry name" value="PMT_2"/>
    <property type="match status" value="1"/>
</dbReference>
<gene>
    <name evidence="7" type="ORF">K239x_25750</name>
</gene>
<proteinExistence type="predicted"/>
<keyword evidence="1" id="KW-0677">Repeat</keyword>
<dbReference type="InterPro" id="IPR038731">
    <property type="entry name" value="RgtA/B/C-like"/>
</dbReference>
<dbReference type="InterPro" id="IPR019734">
    <property type="entry name" value="TPR_rpt"/>
</dbReference>
<feature type="transmembrane region" description="Helical" evidence="5">
    <location>
        <begin position="272"/>
        <end position="290"/>
    </location>
</feature>
<sequence>MTTSSSSSLPSSNLLSNDPPEAADSAARTGERSAAEPTASVAQSWTWYLLGLLFLIAVAWWLYARSLDYDLIFDDLPTIVGNESIHQLFPLFGDEGSFGPLNPKPSTPVTARPLVSLAFAVNYHFGGENPWGYRLFHIALHVATAALLWAIVAFTLKQPRLVERFGSIRHAIAFVAALLWMVHPCHSETLIYLTQRTELMMGFFYLLTIYLSLLYWQSNSLVGRTIWLILATVACTSGMMCKEMMASVPAMVLLYEWTFMPGTTRDHIKRSWPLYVGLALSWIPIAWLYTSGYTTPLAGFNNTISAVDWWMTQANAFFVYWKMTFVPYPLVLHHQVPTLTSMSEAWPGVLGLVIYGAVTAWLLIKRRASGYVLIWFFAVLSPTLIVPLPLEEISDRRLYVPLAAVTPLLVALVFGWWGKFTDVARDSFPSRPIAAAGKLLSNYWVPVGVFAITIFVSSMVTARTMPRLSSRQIVWKEVLKHEPDNMYAMMCQGCVEFNDGDHEQGLAKMRRSFEARPDMKMGVISYATALENRGYRKRIIDVYREAIRVSPTEPMLRYNLAFWLEQSGKTGQAIEAYQACLEYAPQDAAAHTNLGSLLAEMGQLPAAIEHFEAAVKIEPDFSSCMNLMTAYLQNGQSEQAAVAAEKLLVAARSEGKHDVANRIERSLVALKAKSR</sequence>
<feature type="compositionally biased region" description="Low complexity" evidence="4">
    <location>
        <begin position="1"/>
        <end position="20"/>
    </location>
</feature>
<evidence type="ECO:0000313" key="8">
    <source>
        <dbReference type="Proteomes" id="UP000319817"/>
    </source>
</evidence>
<dbReference type="SMART" id="SM00028">
    <property type="entry name" value="TPR"/>
    <property type="match status" value="2"/>
</dbReference>
<dbReference type="InterPro" id="IPR011990">
    <property type="entry name" value="TPR-like_helical_dom_sf"/>
</dbReference>
<dbReference type="AlphaFoldDB" id="A0A517NU15"/>
<feature type="transmembrane region" description="Helical" evidence="5">
    <location>
        <begin position="310"/>
        <end position="333"/>
    </location>
</feature>
<feature type="domain" description="Glycosyltransferase RgtA/B/C/D-like" evidence="6">
    <location>
        <begin position="113"/>
        <end position="286"/>
    </location>
</feature>
<feature type="region of interest" description="Disordered" evidence="4">
    <location>
        <begin position="1"/>
        <end position="34"/>
    </location>
</feature>
<reference evidence="7 8" key="1">
    <citation type="submission" date="2019-02" db="EMBL/GenBank/DDBJ databases">
        <title>Deep-cultivation of Planctomycetes and their phenomic and genomic characterization uncovers novel biology.</title>
        <authorList>
            <person name="Wiegand S."/>
            <person name="Jogler M."/>
            <person name="Boedeker C."/>
            <person name="Pinto D."/>
            <person name="Vollmers J."/>
            <person name="Rivas-Marin E."/>
            <person name="Kohn T."/>
            <person name="Peeters S.H."/>
            <person name="Heuer A."/>
            <person name="Rast P."/>
            <person name="Oberbeckmann S."/>
            <person name="Bunk B."/>
            <person name="Jeske O."/>
            <person name="Meyerdierks A."/>
            <person name="Storesund J.E."/>
            <person name="Kallscheuer N."/>
            <person name="Luecker S."/>
            <person name="Lage O.M."/>
            <person name="Pohl T."/>
            <person name="Merkel B.J."/>
            <person name="Hornburger P."/>
            <person name="Mueller R.-W."/>
            <person name="Bruemmer F."/>
            <person name="Labrenz M."/>
            <person name="Spormann A.M."/>
            <person name="Op den Camp H."/>
            <person name="Overmann J."/>
            <person name="Amann R."/>
            <person name="Jetten M.S.M."/>
            <person name="Mascher T."/>
            <person name="Medema M.H."/>
            <person name="Devos D.P."/>
            <person name="Kaster A.-K."/>
            <person name="Ovreas L."/>
            <person name="Rohde M."/>
            <person name="Galperin M.Y."/>
            <person name="Jogler C."/>
        </authorList>
    </citation>
    <scope>NUCLEOTIDE SEQUENCE [LARGE SCALE GENOMIC DNA]</scope>
    <source>
        <strain evidence="7 8">K23_9</strain>
    </source>
</reference>
<dbReference type="PROSITE" id="PS50005">
    <property type="entry name" value="TPR"/>
    <property type="match status" value="1"/>
</dbReference>
<protein>
    <submittedName>
        <fullName evidence="7">Tetratricopeptide repeat protein</fullName>
    </submittedName>
</protein>
<feature type="transmembrane region" description="Helical" evidence="5">
    <location>
        <begin position="222"/>
        <end position="241"/>
    </location>
</feature>
<feature type="transmembrane region" description="Helical" evidence="5">
    <location>
        <begin position="135"/>
        <end position="156"/>
    </location>
</feature>
<evidence type="ECO:0000256" key="4">
    <source>
        <dbReference type="SAM" id="MobiDB-lite"/>
    </source>
</evidence>
<dbReference type="Pfam" id="PF13432">
    <property type="entry name" value="TPR_16"/>
    <property type="match status" value="1"/>
</dbReference>
<evidence type="ECO:0000256" key="3">
    <source>
        <dbReference type="PROSITE-ProRule" id="PRU00339"/>
    </source>
</evidence>
<feature type="transmembrane region" description="Helical" evidence="5">
    <location>
        <begin position="370"/>
        <end position="386"/>
    </location>
</feature>
<evidence type="ECO:0000256" key="5">
    <source>
        <dbReference type="SAM" id="Phobius"/>
    </source>
</evidence>
<feature type="transmembrane region" description="Helical" evidence="5">
    <location>
        <begin position="398"/>
        <end position="417"/>
    </location>
</feature>
<feature type="transmembrane region" description="Helical" evidence="5">
    <location>
        <begin position="199"/>
        <end position="216"/>
    </location>
</feature>
<keyword evidence="5" id="KW-1133">Transmembrane helix</keyword>
<evidence type="ECO:0000313" key="7">
    <source>
        <dbReference type="EMBL" id="QDT10618.1"/>
    </source>
</evidence>
<dbReference type="InterPro" id="IPR052346">
    <property type="entry name" value="O-mannosyl-transferase_TMTC"/>
</dbReference>
<dbReference type="OrthoDB" id="232771at2"/>
<name>A0A517NU15_9BACT</name>
<dbReference type="RefSeq" id="WP_145418307.1">
    <property type="nucleotide sequence ID" value="NZ_CP036526.1"/>
</dbReference>
<evidence type="ECO:0000256" key="2">
    <source>
        <dbReference type="ARBA" id="ARBA00022803"/>
    </source>
</evidence>
<accession>A0A517NU15</accession>
<dbReference type="Gene3D" id="1.25.40.10">
    <property type="entry name" value="Tetratricopeptide repeat domain"/>
    <property type="match status" value="2"/>
</dbReference>
<feature type="transmembrane region" description="Helical" evidence="5">
    <location>
        <begin position="443"/>
        <end position="462"/>
    </location>
</feature>
<dbReference type="SUPFAM" id="SSF48452">
    <property type="entry name" value="TPR-like"/>
    <property type="match status" value="1"/>
</dbReference>
<feature type="repeat" description="TPR" evidence="3">
    <location>
        <begin position="588"/>
        <end position="621"/>
    </location>
</feature>
<organism evidence="7 8">
    <name type="scientific">Stieleria marina</name>
    <dbReference type="NCBI Taxonomy" id="1930275"/>
    <lineage>
        <taxon>Bacteria</taxon>
        <taxon>Pseudomonadati</taxon>
        <taxon>Planctomycetota</taxon>
        <taxon>Planctomycetia</taxon>
        <taxon>Pirellulales</taxon>
        <taxon>Pirellulaceae</taxon>
        <taxon>Stieleria</taxon>
    </lineage>
</organism>
<dbReference type="PROSITE" id="PS50293">
    <property type="entry name" value="TPR_REGION"/>
    <property type="match status" value="1"/>
</dbReference>